<dbReference type="GO" id="GO:0016020">
    <property type="term" value="C:membrane"/>
    <property type="evidence" value="ECO:0007669"/>
    <property type="project" value="UniProtKB-SubCell"/>
</dbReference>
<keyword evidence="4 7" id="KW-0812">Transmembrane</keyword>
<feature type="transmembrane region" description="Helical" evidence="7">
    <location>
        <begin position="85"/>
        <end position="110"/>
    </location>
</feature>
<name>A0A933_IPOTF</name>
<dbReference type="Pfam" id="PF16913">
    <property type="entry name" value="PUNUT"/>
    <property type="match status" value="1"/>
</dbReference>
<dbReference type="AlphaFoldDB" id="A0A933"/>
<dbReference type="PANTHER" id="PTHR31376:SF17">
    <property type="entry name" value="PURINE PERMEASE 21-RELATED"/>
    <property type="match status" value="1"/>
</dbReference>
<keyword evidence="3" id="KW-0813">Transport</keyword>
<evidence type="ECO:0000256" key="4">
    <source>
        <dbReference type="ARBA" id="ARBA00022692"/>
    </source>
</evidence>
<dbReference type="GO" id="GO:0015211">
    <property type="term" value="F:purine nucleoside transmembrane transporter activity"/>
    <property type="evidence" value="ECO:0007669"/>
    <property type="project" value="InterPro"/>
</dbReference>
<evidence type="ECO:0000256" key="2">
    <source>
        <dbReference type="ARBA" id="ARBA00006213"/>
    </source>
</evidence>
<feature type="transmembrane region" description="Helical" evidence="7">
    <location>
        <begin position="52"/>
        <end position="70"/>
    </location>
</feature>
<evidence type="ECO:0000313" key="8">
    <source>
        <dbReference type="EMBL" id="BAF36338.1"/>
    </source>
</evidence>
<accession>A0A933</accession>
<dbReference type="EMBL" id="AB263748">
    <property type="protein sequence ID" value="BAF36338.1"/>
    <property type="molecule type" value="Genomic_DNA"/>
</dbReference>
<sequence length="120" mass="13030">MSILFLVSSVVLAAGAVLYSVAIDYLPASTYTLVNSTAIFSFFINAEIFTPCITNSAVLLTFAPMLLVFGKDNDNSTSSNSQDNYILGLLFALGASACLALLFSLTQLMFEKIIRRENLR</sequence>
<evidence type="ECO:0000256" key="7">
    <source>
        <dbReference type="SAM" id="Phobius"/>
    </source>
</evidence>
<comment type="subcellular location">
    <subcellularLocation>
        <location evidence="1">Membrane</location>
    </subcellularLocation>
</comment>
<reference evidence="8" key="1">
    <citation type="journal article" date="2007" name="Sex. Plant Reprod.">
        <title>Physical size of the S locus region defined by genetic recombination and genome sequencing in Ipomoea trifida, Convolvulaceae.</title>
        <authorList>
            <person name="Rahman M.H."/>
            <person name="Tsuchiya T."/>
            <person name="Suwabe K."/>
            <person name="Kohori J."/>
            <person name="Tomita R.N."/>
            <person name="Kagaya Y."/>
            <person name="Kobayashi I."/>
            <person name="Kakeda K."/>
            <person name="Kowyama Y."/>
        </authorList>
    </citation>
    <scope>NUCLEOTIDE SEQUENCE</scope>
</reference>
<evidence type="ECO:0000256" key="5">
    <source>
        <dbReference type="ARBA" id="ARBA00022989"/>
    </source>
</evidence>
<dbReference type="GO" id="GO:0005345">
    <property type="term" value="F:purine nucleobase transmembrane transporter activity"/>
    <property type="evidence" value="ECO:0007669"/>
    <property type="project" value="UniProtKB-ARBA"/>
</dbReference>
<organism evidence="8">
    <name type="scientific">Ipomoea trifida</name>
    <name type="common">Morning glory</name>
    <dbReference type="NCBI Taxonomy" id="35884"/>
    <lineage>
        <taxon>Eukaryota</taxon>
        <taxon>Viridiplantae</taxon>
        <taxon>Streptophyta</taxon>
        <taxon>Embryophyta</taxon>
        <taxon>Tracheophyta</taxon>
        <taxon>Spermatophyta</taxon>
        <taxon>Magnoliopsida</taxon>
        <taxon>eudicotyledons</taxon>
        <taxon>Gunneridae</taxon>
        <taxon>Pentapetalae</taxon>
        <taxon>asterids</taxon>
        <taxon>lamiids</taxon>
        <taxon>Solanales</taxon>
        <taxon>Convolvulaceae</taxon>
        <taxon>Ipomoeeae</taxon>
        <taxon>Ipomoea</taxon>
    </lineage>
</organism>
<dbReference type="PANTHER" id="PTHR31376">
    <property type="entry name" value="OS09G0467300 PROTEIN-RELATED"/>
    <property type="match status" value="1"/>
</dbReference>
<comment type="similarity">
    <text evidence="2">Belongs to the purine permeases (TC 2.A.7.14) family.</text>
</comment>
<keyword evidence="5 7" id="KW-1133">Transmembrane helix</keyword>
<keyword evidence="6 7" id="KW-0472">Membrane</keyword>
<protein>
    <submittedName>
        <fullName evidence="8">Uncharacterized protein</fullName>
    </submittedName>
</protein>
<evidence type="ECO:0000256" key="3">
    <source>
        <dbReference type="ARBA" id="ARBA00022448"/>
    </source>
</evidence>
<dbReference type="InterPro" id="IPR030182">
    <property type="entry name" value="PUP_plant"/>
</dbReference>
<evidence type="ECO:0000256" key="1">
    <source>
        <dbReference type="ARBA" id="ARBA00004370"/>
    </source>
</evidence>
<evidence type="ECO:0000256" key="6">
    <source>
        <dbReference type="ARBA" id="ARBA00023136"/>
    </source>
</evidence>
<proteinExistence type="inferred from homology"/>